<keyword evidence="1" id="KW-1133">Transmembrane helix</keyword>
<dbReference type="AlphaFoldDB" id="A0A6A8GHI0"/>
<keyword evidence="1" id="KW-0812">Transmembrane</keyword>
<dbReference type="Proteomes" id="UP000439022">
    <property type="component" value="Unassembled WGS sequence"/>
</dbReference>
<gene>
    <name evidence="2" type="ORF">GJR96_11815</name>
</gene>
<feature type="transmembrane region" description="Helical" evidence="1">
    <location>
        <begin position="7"/>
        <end position="30"/>
    </location>
</feature>
<proteinExistence type="predicted"/>
<organism evidence="2 3">
    <name type="scientific">Haloferax litoreum</name>
    <dbReference type="NCBI Taxonomy" id="2666140"/>
    <lineage>
        <taxon>Archaea</taxon>
        <taxon>Methanobacteriati</taxon>
        <taxon>Methanobacteriota</taxon>
        <taxon>Stenosarchaea group</taxon>
        <taxon>Halobacteria</taxon>
        <taxon>Halobacteriales</taxon>
        <taxon>Haloferacaceae</taxon>
        <taxon>Haloferax</taxon>
    </lineage>
</organism>
<accession>A0A6A8GHI0</accession>
<protein>
    <submittedName>
        <fullName evidence="2">Uncharacterized protein</fullName>
    </submittedName>
</protein>
<dbReference type="EMBL" id="WKJO01000001">
    <property type="protein sequence ID" value="MRX22633.1"/>
    <property type="molecule type" value="Genomic_DNA"/>
</dbReference>
<keyword evidence="1" id="KW-0472">Membrane</keyword>
<feature type="transmembrane region" description="Helical" evidence="1">
    <location>
        <begin position="36"/>
        <end position="53"/>
    </location>
</feature>
<name>A0A6A8GHI0_9EURY</name>
<reference evidence="2 3" key="1">
    <citation type="submission" date="2019-11" db="EMBL/GenBank/DDBJ databases">
        <title>Whole genome sequence of Haloferax sp. MBLA0076.</title>
        <authorList>
            <person name="Seo M.-J."/>
            <person name="Cho E.-S."/>
        </authorList>
    </citation>
    <scope>NUCLEOTIDE SEQUENCE [LARGE SCALE GENOMIC DNA]</scope>
    <source>
        <strain evidence="2 3">MBLA0076</strain>
    </source>
</reference>
<dbReference type="RefSeq" id="WP_151163101.1">
    <property type="nucleotide sequence ID" value="NZ_WKJO01000001.1"/>
</dbReference>
<evidence type="ECO:0000313" key="2">
    <source>
        <dbReference type="EMBL" id="MRX22633.1"/>
    </source>
</evidence>
<keyword evidence="3" id="KW-1185">Reference proteome</keyword>
<sequence>MGYLRHAVLYLGESGLVSVVGFTFFFVVRWRVSFDLGPVVLLYLLVANVLVLFRRIELLMDEFTERNAHRFS</sequence>
<evidence type="ECO:0000256" key="1">
    <source>
        <dbReference type="SAM" id="Phobius"/>
    </source>
</evidence>
<evidence type="ECO:0000313" key="3">
    <source>
        <dbReference type="Proteomes" id="UP000439022"/>
    </source>
</evidence>
<comment type="caution">
    <text evidence="2">The sequence shown here is derived from an EMBL/GenBank/DDBJ whole genome shotgun (WGS) entry which is preliminary data.</text>
</comment>